<feature type="compositionally biased region" description="Low complexity" evidence="2">
    <location>
        <begin position="243"/>
        <end position="257"/>
    </location>
</feature>
<dbReference type="NCBIfam" id="TIGR02302">
    <property type="entry name" value="aProt_lowcomp"/>
    <property type="match status" value="1"/>
</dbReference>
<feature type="compositionally biased region" description="Basic and acidic residues" evidence="2">
    <location>
        <begin position="1"/>
        <end position="12"/>
    </location>
</feature>
<feature type="compositionally biased region" description="Basic and acidic residues" evidence="2">
    <location>
        <begin position="857"/>
        <end position="901"/>
    </location>
</feature>
<feature type="region of interest" description="Disordered" evidence="2">
    <location>
        <begin position="819"/>
        <end position="901"/>
    </location>
</feature>
<keyword evidence="3" id="KW-0812">Transmembrane</keyword>
<dbReference type="Pfam" id="PF13779">
    <property type="entry name" value="DUF4175"/>
    <property type="match status" value="1"/>
</dbReference>
<feature type="transmembrane region" description="Helical" evidence="3">
    <location>
        <begin position="78"/>
        <end position="96"/>
    </location>
</feature>
<keyword evidence="3" id="KW-1133">Transmembrane helix</keyword>
<feature type="transmembrane region" description="Helical" evidence="3">
    <location>
        <begin position="172"/>
        <end position="190"/>
    </location>
</feature>
<feature type="region of interest" description="Disordered" evidence="2">
    <location>
        <begin position="770"/>
        <end position="791"/>
    </location>
</feature>
<evidence type="ECO:0000313" key="5">
    <source>
        <dbReference type="Proteomes" id="UP000584642"/>
    </source>
</evidence>
<dbReference type="InterPro" id="IPR012683">
    <property type="entry name" value="CHP02302_TM"/>
</dbReference>
<feature type="region of interest" description="Disordered" evidence="2">
    <location>
        <begin position="1"/>
        <end position="27"/>
    </location>
</feature>
<sequence>MRTSDDRNRAVRDNAAPDAAHGTARNAGGIGEPGFRLLQARLALAWERLWPGLWPAASVLGLFIAVAFFNILPTLPGWLHLLALAGFAAGLGVALWRGLRGFTFPDAAAARRRIERDSGLAHRPLHVLRDSVSGNDPMAAALWRLHQERVRDAVKRLRVRMPEPHVAARDRYAVRVLVGLLLFVSAGVAWQDWRARLEAALTPGLSSPAAATASTLDLWVTPPDYTGLAPIFLTSGGTAAAAGPAAGSGAAPAAAPGQPAPGQPAPGQPIAVPSGSQVLARATGGSTVPVLEVNGADAGFEAVETGTFQIQAPVTGGTRIAVRQGSRTMGSWPITVVPDRAPTVAFAQPPAAGERGALRIDYVAQDDYGLTGIDAVVALAAEGLETDPEFDRAPVTLPMGLPGARPKQARSAGFHDLTAHPWAGLPVTLRLSATDGAGQQGHSDEVAMTLPERMFSHPVAREIVEQRKKLTLRPSAMRTEVARALSELSARPGAFAGDIIVFLSLRTAVARLMLDDSVEAIPELQQLLWETALRVEDGGLSLAERDLRDAERRLAEALERNASDEELRRLMDELQTAMDRFLEAMEEQMRQALERGEQIPQMPPEMAQRMDMFDRNDLQRMMDQMRAMAETGAKDAARQMLSQLQQMLESMRSGAMAQMQQNQQNQQMQMMRELQELAQRQQQLLDETFRQSQEQMGNQQGQPQQGPRGRQQQQQQQQGQRGGQNNSGSPTMQRQAERQEALRRQLGDIMRRMGETGGEIPRPLGRAERAMRDAGQALRQGQPGSAVPPQTQAMDELQQGMQSMAEQMMQQMQQMMMGAQPGMQPGGQPSQPDPRQVGRNRDPLGRRPPSQGTVDNNDVKIPEEADLQRSREILDELRRRSGEFDRPRPERDYIDRLLRQF</sequence>
<name>A0ABX2TF92_9PROT</name>
<dbReference type="Proteomes" id="UP000584642">
    <property type="component" value="Unassembled WGS sequence"/>
</dbReference>
<keyword evidence="5" id="KW-1185">Reference proteome</keyword>
<feature type="compositionally biased region" description="Low complexity" evidence="2">
    <location>
        <begin position="819"/>
        <end position="830"/>
    </location>
</feature>
<dbReference type="EMBL" id="JABFDB010000011">
    <property type="protein sequence ID" value="NYZ21365.1"/>
    <property type="molecule type" value="Genomic_DNA"/>
</dbReference>
<dbReference type="PANTHER" id="PTHR33137">
    <property type="entry name" value="MEDIATOR OF RNA POLYMERASE II TRANSCRIPTION SUBUNIT 15A-RELATED"/>
    <property type="match status" value="1"/>
</dbReference>
<keyword evidence="1" id="KW-0175">Coiled coil</keyword>
<dbReference type="RefSeq" id="WP_180283127.1">
    <property type="nucleotide sequence ID" value="NZ_JABFDB010000011.1"/>
</dbReference>
<gene>
    <name evidence="4" type="ORF">HND93_16745</name>
</gene>
<feature type="coiled-coil region" evidence="1">
    <location>
        <begin position="656"/>
        <end position="691"/>
    </location>
</feature>
<evidence type="ECO:0000256" key="3">
    <source>
        <dbReference type="SAM" id="Phobius"/>
    </source>
</evidence>
<organism evidence="4 5">
    <name type="scientific">Azospirillum oleiclasticum</name>
    <dbReference type="NCBI Taxonomy" id="2735135"/>
    <lineage>
        <taxon>Bacteria</taxon>
        <taxon>Pseudomonadati</taxon>
        <taxon>Pseudomonadota</taxon>
        <taxon>Alphaproteobacteria</taxon>
        <taxon>Rhodospirillales</taxon>
        <taxon>Azospirillaceae</taxon>
        <taxon>Azospirillum</taxon>
    </lineage>
</organism>
<reference evidence="4 5" key="1">
    <citation type="submission" date="2020-05" db="EMBL/GenBank/DDBJ databases">
        <title>Azospirillum oleiclasticum sp. nov, a nitrogen-fixing and heavy crude oil-emulsifying bacterium isolated from the crude oil of Yumen Oilfield.</title>
        <authorList>
            <person name="Wu D."/>
            <person name="Cai M."/>
            <person name="Zhang X."/>
        </authorList>
    </citation>
    <scope>NUCLEOTIDE SEQUENCE [LARGE SCALE GENOMIC DNA]</scope>
    <source>
        <strain evidence="4 5">ROY-1-1-2</strain>
    </source>
</reference>
<feature type="region of interest" description="Disordered" evidence="2">
    <location>
        <begin position="691"/>
        <end position="739"/>
    </location>
</feature>
<evidence type="ECO:0000256" key="2">
    <source>
        <dbReference type="SAM" id="MobiDB-lite"/>
    </source>
</evidence>
<keyword evidence="3" id="KW-0472">Membrane</keyword>
<feature type="region of interest" description="Disordered" evidence="2">
    <location>
        <begin position="243"/>
        <end position="271"/>
    </location>
</feature>
<evidence type="ECO:0000256" key="1">
    <source>
        <dbReference type="SAM" id="Coils"/>
    </source>
</evidence>
<feature type="coiled-coil region" evidence="1">
    <location>
        <begin position="540"/>
        <end position="591"/>
    </location>
</feature>
<accession>A0ABX2TF92</accession>
<dbReference type="PANTHER" id="PTHR33137:SF4">
    <property type="entry name" value="MEDIATOR OF RNA POLYMERASE II TRANSCRIPTION SUBUNIT 15A-RELATED"/>
    <property type="match status" value="1"/>
</dbReference>
<comment type="caution">
    <text evidence="4">The sequence shown here is derived from an EMBL/GenBank/DDBJ whole genome shotgun (WGS) entry which is preliminary data.</text>
</comment>
<evidence type="ECO:0000313" key="4">
    <source>
        <dbReference type="EMBL" id="NYZ21365.1"/>
    </source>
</evidence>
<protein>
    <submittedName>
        <fullName evidence="4">TIGR02302 family protein</fullName>
    </submittedName>
</protein>
<proteinExistence type="predicted"/>
<dbReference type="InterPro" id="IPR044661">
    <property type="entry name" value="MED15a/b/c-like"/>
</dbReference>
<feature type="transmembrane region" description="Helical" evidence="3">
    <location>
        <begin position="49"/>
        <end position="72"/>
    </location>
</feature>
<feature type="compositionally biased region" description="Pro residues" evidence="2">
    <location>
        <begin position="258"/>
        <end position="267"/>
    </location>
</feature>
<feature type="compositionally biased region" description="Low complexity" evidence="2">
    <location>
        <begin position="691"/>
        <end position="734"/>
    </location>
</feature>